<dbReference type="EMBL" id="FNAB01000027">
    <property type="protein sequence ID" value="SDE66900.1"/>
    <property type="molecule type" value="Genomic_DNA"/>
</dbReference>
<evidence type="ECO:0000313" key="3">
    <source>
        <dbReference type="Proteomes" id="UP000199417"/>
    </source>
</evidence>
<keyword evidence="3" id="KW-1185">Reference proteome</keyword>
<accession>A0A1G7ET91</accession>
<feature type="transmembrane region" description="Helical" evidence="1">
    <location>
        <begin position="39"/>
        <end position="61"/>
    </location>
</feature>
<sequence length="93" mass="10123">MSARPIPVSIHFRPLSRPYPNGDTVNSTDGNRPRGNGLFCWYTHPLTTVIVVVLSTLVFAYFLGTEFAVTALVGLLSYVTACARAYKPTGTTD</sequence>
<evidence type="ECO:0000313" key="2">
    <source>
        <dbReference type="EMBL" id="SDE66900.1"/>
    </source>
</evidence>
<evidence type="ECO:0000256" key="1">
    <source>
        <dbReference type="SAM" id="Phobius"/>
    </source>
</evidence>
<feature type="transmembrane region" description="Helical" evidence="1">
    <location>
        <begin position="67"/>
        <end position="86"/>
    </location>
</feature>
<keyword evidence="1" id="KW-1133">Transmembrane helix</keyword>
<organism evidence="2 3">
    <name type="scientific">Rhodococcus tukisamuensis</name>
    <dbReference type="NCBI Taxonomy" id="168276"/>
    <lineage>
        <taxon>Bacteria</taxon>
        <taxon>Bacillati</taxon>
        <taxon>Actinomycetota</taxon>
        <taxon>Actinomycetes</taxon>
        <taxon>Mycobacteriales</taxon>
        <taxon>Nocardiaceae</taxon>
        <taxon>Rhodococcus</taxon>
    </lineage>
</organism>
<keyword evidence="1" id="KW-0472">Membrane</keyword>
<dbReference type="Proteomes" id="UP000199417">
    <property type="component" value="Unassembled WGS sequence"/>
</dbReference>
<proteinExistence type="predicted"/>
<gene>
    <name evidence="2" type="ORF">SAMN05444580_1274</name>
</gene>
<keyword evidence="1" id="KW-0812">Transmembrane</keyword>
<dbReference type="AlphaFoldDB" id="A0A1G7ET91"/>
<reference evidence="2 3" key="1">
    <citation type="submission" date="2016-10" db="EMBL/GenBank/DDBJ databases">
        <authorList>
            <person name="de Groot N.N."/>
        </authorList>
    </citation>
    <scope>NUCLEOTIDE SEQUENCE [LARGE SCALE GENOMIC DNA]</scope>
    <source>
        <strain evidence="2 3">JCM 11308</strain>
    </source>
</reference>
<name>A0A1G7ET91_9NOCA</name>
<protein>
    <submittedName>
        <fullName evidence="2">Uncharacterized protein</fullName>
    </submittedName>
</protein>